<evidence type="ECO:0000256" key="3">
    <source>
        <dbReference type="RuleBase" id="RU003694"/>
    </source>
</evidence>
<dbReference type="PROSITE" id="PS52004">
    <property type="entry name" value="KS3_2"/>
    <property type="match status" value="1"/>
</dbReference>
<dbReference type="GO" id="GO:0006633">
    <property type="term" value="P:fatty acid biosynthetic process"/>
    <property type="evidence" value="ECO:0007669"/>
    <property type="project" value="InterPro"/>
</dbReference>
<keyword evidence="5" id="KW-0012">Acyltransferase</keyword>
<dbReference type="InterPro" id="IPR014031">
    <property type="entry name" value="Ketoacyl_synth_C"/>
</dbReference>
<evidence type="ECO:0000259" key="4">
    <source>
        <dbReference type="PROSITE" id="PS52004"/>
    </source>
</evidence>
<dbReference type="OrthoDB" id="292158at2"/>
<evidence type="ECO:0000256" key="1">
    <source>
        <dbReference type="ARBA" id="ARBA00008467"/>
    </source>
</evidence>
<keyword evidence="6" id="KW-1185">Reference proteome</keyword>
<dbReference type="Pfam" id="PF00109">
    <property type="entry name" value="ketoacyl-synt"/>
    <property type="match status" value="1"/>
</dbReference>
<dbReference type="GO" id="GO:0004315">
    <property type="term" value="F:3-oxoacyl-[acyl-carrier-protein] synthase activity"/>
    <property type="evidence" value="ECO:0007669"/>
    <property type="project" value="UniProtKB-EC"/>
</dbReference>
<dbReference type="InterPro" id="IPR018201">
    <property type="entry name" value="Ketoacyl_synth_AS"/>
</dbReference>
<dbReference type="InterPro" id="IPR020841">
    <property type="entry name" value="PKS_Beta-ketoAc_synthase_dom"/>
</dbReference>
<evidence type="ECO:0000313" key="5">
    <source>
        <dbReference type="EMBL" id="QDU39432.1"/>
    </source>
</evidence>
<gene>
    <name evidence="5" type="primary">fabF_5</name>
    <name evidence="5" type="ORF">Mal4_37770</name>
</gene>
<dbReference type="EMBL" id="CP036275">
    <property type="protein sequence ID" value="QDU39432.1"/>
    <property type="molecule type" value="Genomic_DNA"/>
</dbReference>
<dbReference type="InterPro" id="IPR014030">
    <property type="entry name" value="Ketoacyl_synth_N"/>
</dbReference>
<keyword evidence="2 3" id="KW-0808">Transferase</keyword>
<organism evidence="5 6">
    <name type="scientific">Maioricimonas rarisocia</name>
    <dbReference type="NCBI Taxonomy" id="2528026"/>
    <lineage>
        <taxon>Bacteria</taxon>
        <taxon>Pseudomonadati</taxon>
        <taxon>Planctomycetota</taxon>
        <taxon>Planctomycetia</taxon>
        <taxon>Planctomycetales</taxon>
        <taxon>Planctomycetaceae</taxon>
        <taxon>Maioricimonas</taxon>
    </lineage>
</organism>
<dbReference type="PANTHER" id="PTHR11712">
    <property type="entry name" value="POLYKETIDE SYNTHASE-RELATED"/>
    <property type="match status" value="1"/>
</dbReference>
<dbReference type="Gene3D" id="3.40.47.10">
    <property type="match status" value="1"/>
</dbReference>
<dbReference type="RefSeq" id="WP_145370615.1">
    <property type="nucleotide sequence ID" value="NZ_CP036275.1"/>
</dbReference>
<dbReference type="SUPFAM" id="SSF53901">
    <property type="entry name" value="Thiolase-like"/>
    <property type="match status" value="2"/>
</dbReference>
<dbReference type="InterPro" id="IPR000794">
    <property type="entry name" value="Beta-ketoacyl_synthase"/>
</dbReference>
<dbReference type="KEGG" id="mri:Mal4_37770"/>
<name>A0A517ZAB5_9PLAN</name>
<comment type="similarity">
    <text evidence="1 3">Belongs to the thiolase-like superfamily. Beta-ketoacyl-ACP synthases family.</text>
</comment>
<dbReference type="PANTHER" id="PTHR11712:SF336">
    <property type="entry name" value="3-OXOACYL-[ACYL-CARRIER-PROTEIN] SYNTHASE, MITOCHONDRIAL"/>
    <property type="match status" value="1"/>
</dbReference>
<reference evidence="5 6" key="1">
    <citation type="submission" date="2019-02" db="EMBL/GenBank/DDBJ databases">
        <title>Deep-cultivation of Planctomycetes and their phenomic and genomic characterization uncovers novel biology.</title>
        <authorList>
            <person name="Wiegand S."/>
            <person name="Jogler M."/>
            <person name="Boedeker C."/>
            <person name="Pinto D."/>
            <person name="Vollmers J."/>
            <person name="Rivas-Marin E."/>
            <person name="Kohn T."/>
            <person name="Peeters S.H."/>
            <person name="Heuer A."/>
            <person name="Rast P."/>
            <person name="Oberbeckmann S."/>
            <person name="Bunk B."/>
            <person name="Jeske O."/>
            <person name="Meyerdierks A."/>
            <person name="Storesund J.E."/>
            <person name="Kallscheuer N."/>
            <person name="Luecker S."/>
            <person name="Lage O.M."/>
            <person name="Pohl T."/>
            <person name="Merkel B.J."/>
            <person name="Hornburger P."/>
            <person name="Mueller R.-W."/>
            <person name="Bruemmer F."/>
            <person name="Labrenz M."/>
            <person name="Spormann A.M."/>
            <person name="Op den Camp H."/>
            <person name="Overmann J."/>
            <person name="Amann R."/>
            <person name="Jetten M.S.M."/>
            <person name="Mascher T."/>
            <person name="Medema M.H."/>
            <person name="Devos D.P."/>
            <person name="Kaster A.-K."/>
            <person name="Ovreas L."/>
            <person name="Rohde M."/>
            <person name="Galperin M.Y."/>
            <person name="Jogler C."/>
        </authorList>
    </citation>
    <scope>NUCLEOTIDE SEQUENCE [LARGE SCALE GENOMIC DNA]</scope>
    <source>
        <strain evidence="5 6">Mal4</strain>
    </source>
</reference>
<protein>
    <submittedName>
        <fullName evidence="5">3-oxoacyl-[acyl-carrier-protein] synthase 2</fullName>
        <ecNumber evidence="5">2.3.1.179</ecNumber>
    </submittedName>
</protein>
<proteinExistence type="inferred from homology"/>
<evidence type="ECO:0000313" key="6">
    <source>
        <dbReference type="Proteomes" id="UP000320496"/>
    </source>
</evidence>
<dbReference type="Pfam" id="PF02801">
    <property type="entry name" value="Ketoacyl-synt_C"/>
    <property type="match status" value="1"/>
</dbReference>
<feature type="domain" description="Ketosynthase family 3 (KS3)" evidence="4">
    <location>
        <begin position="10"/>
        <end position="419"/>
    </location>
</feature>
<dbReference type="Proteomes" id="UP000320496">
    <property type="component" value="Chromosome"/>
</dbReference>
<dbReference type="AlphaFoldDB" id="A0A517ZAB5"/>
<dbReference type="PROSITE" id="PS00606">
    <property type="entry name" value="KS3_1"/>
    <property type="match status" value="1"/>
</dbReference>
<dbReference type="SMART" id="SM00825">
    <property type="entry name" value="PKS_KS"/>
    <property type="match status" value="1"/>
</dbReference>
<sequence length="420" mass="43256">MPQLADQTPGDAIVVTGIGMVTPLGGSRETGWQALVSGKRACRQLTPDELEERGWPDGSRGEWPGALAVFSPDERGNGRVVGMALQAAGEAVADAAWNPAGDTLAAERTGCVIGTSKGDFFAASRQFQDLTPSGTPDLAAADWLACWPHAAATAVAQQFDARGPLLCPVAACATGLVSLIRGADLIRNGACDVVIAGSSDAALHPALQACYRRMGVLARGDQPVESRCRPFDRDRSGFIAGEGAAILVLERRSHAEARGARIDAEWLGACMAADPAGITQLDPGADGLTYCIRSVLRQAGTTAESVDYVGLHGTATVPNDRSETRAIRQALGPVADSVRCSSLKGSIGHLLGAAGSVETAATVLAMRDSVAPPTVNLDTADPECDLDYTPGNAATGEIRTALKLSLGFGGHVAAVLLGQP</sequence>
<dbReference type="EC" id="2.3.1.179" evidence="5"/>
<dbReference type="InterPro" id="IPR016039">
    <property type="entry name" value="Thiolase-like"/>
</dbReference>
<dbReference type="CDD" id="cd00834">
    <property type="entry name" value="KAS_I_II"/>
    <property type="match status" value="1"/>
</dbReference>
<accession>A0A517ZAB5</accession>
<evidence type="ECO:0000256" key="2">
    <source>
        <dbReference type="ARBA" id="ARBA00022679"/>
    </source>
</evidence>